<gene>
    <name evidence="2" type="ORF">B1806_04680</name>
</gene>
<reference evidence="2 3" key="1">
    <citation type="submission" date="2017-02" db="EMBL/GenBank/DDBJ databases">
        <title>Whole genome sequencing of Metallibacterium scheffleri DSM 24874 (T).</title>
        <authorList>
            <person name="Kumar S."/>
            <person name="Patil P."/>
            <person name="Patil P.B."/>
        </authorList>
    </citation>
    <scope>NUCLEOTIDE SEQUENCE [LARGE SCALE GENOMIC DNA]</scope>
    <source>
        <strain evidence="2 3">DSM 24874</strain>
    </source>
</reference>
<evidence type="ECO:0008006" key="4">
    <source>
        <dbReference type="Google" id="ProtNLM"/>
    </source>
</evidence>
<proteinExistence type="predicted"/>
<accession>A0A4S3KQI8</accession>
<dbReference type="STRING" id="993689.GCA_002077135_02311"/>
<dbReference type="Proteomes" id="UP000307749">
    <property type="component" value="Unassembled WGS sequence"/>
</dbReference>
<feature type="chain" id="PRO_5021030827" description="Lipoprotein SmpA/OmlA domain-containing protein" evidence="1">
    <location>
        <begin position="26"/>
        <end position="106"/>
    </location>
</feature>
<evidence type="ECO:0000256" key="1">
    <source>
        <dbReference type="SAM" id="SignalP"/>
    </source>
</evidence>
<evidence type="ECO:0000313" key="2">
    <source>
        <dbReference type="EMBL" id="THD11190.1"/>
    </source>
</evidence>
<sequence length="106" mass="11829">MMRPIAFLGLCAASTLLMMSAATHADTLHTQVRLEKHMDLPSGGMSMAQVERRFGAPERKLPVRGGGSRWQPPIHRWVYPGYIVYFEHKIVIHSVADAPAGERPVH</sequence>
<keyword evidence="3" id="KW-1185">Reference proteome</keyword>
<protein>
    <recommendedName>
        <fullName evidence="4">Lipoprotein SmpA/OmlA domain-containing protein</fullName>
    </recommendedName>
</protein>
<name>A0A4S3KQI8_9GAMM</name>
<comment type="caution">
    <text evidence="2">The sequence shown here is derived from an EMBL/GenBank/DDBJ whole genome shotgun (WGS) entry which is preliminary data.</text>
</comment>
<dbReference type="AlphaFoldDB" id="A0A4S3KQI8"/>
<dbReference type="EMBL" id="MWQO01000015">
    <property type="protein sequence ID" value="THD11190.1"/>
    <property type="molecule type" value="Genomic_DNA"/>
</dbReference>
<evidence type="ECO:0000313" key="3">
    <source>
        <dbReference type="Proteomes" id="UP000307749"/>
    </source>
</evidence>
<organism evidence="2 3">
    <name type="scientific">Metallibacterium scheffleri</name>
    <dbReference type="NCBI Taxonomy" id="993689"/>
    <lineage>
        <taxon>Bacteria</taxon>
        <taxon>Pseudomonadati</taxon>
        <taxon>Pseudomonadota</taxon>
        <taxon>Gammaproteobacteria</taxon>
        <taxon>Lysobacterales</taxon>
        <taxon>Rhodanobacteraceae</taxon>
        <taxon>Metallibacterium</taxon>
    </lineage>
</organism>
<dbReference type="RefSeq" id="WP_081127878.1">
    <property type="nucleotide sequence ID" value="NZ_DAHXOC010000011.1"/>
</dbReference>
<keyword evidence="1" id="KW-0732">Signal</keyword>
<feature type="signal peptide" evidence="1">
    <location>
        <begin position="1"/>
        <end position="25"/>
    </location>
</feature>